<proteinExistence type="predicted"/>
<dbReference type="Pfam" id="PF03602">
    <property type="entry name" value="Cons_hypoth95"/>
    <property type="match status" value="1"/>
</dbReference>
<dbReference type="PIRSF" id="PIRSF004553">
    <property type="entry name" value="CHP00095"/>
    <property type="match status" value="1"/>
</dbReference>
<dbReference type="GO" id="GO:0052913">
    <property type="term" value="F:16S rRNA (guanine(966)-N(2))-methyltransferase activity"/>
    <property type="evidence" value="ECO:0007669"/>
    <property type="project" value="UniProtKB-EC"/>
</dbReference>
<organism evidence="3 4">
    <name type="scientific">Paracoccus alkanivorans</name>
    <dbReference type="NCBI Taxonomy" id="2116655"/>
    <lineage>
        <taxon>Bacteria</taxon>
        <taxon>Pseudomonadati</taxon>
        <taxon>Pseudomonadota</taxon>
        <taxon>Alphaproteobacteria</taxon>
        <taxon>Rhodobacterales</taxon>
        <taxon>Paracoccaceae</taxon>
        <taxon>Paracoccus</taxon>
    </lineage>
</organism>
<comment type="caution">
    <text evidence="3">The sequence shown here is derived from an EMBL/GenBank/DDBJ whole genome shotgun (WGS) entry which is preliminary data.</text>
</comment>
<dbReference type="EMBL" id="QOKZ01000005">
    <property type="protein sequence ID" value="RMC34360.1"/>
    <property type="molecule type" value="Genomic_DNA"/>
</dbReference>
<sequence>MRIVGGTFRGLKLAELGQGDAAAHLRPTTDRVREAVFNLLINGNHGNPVPNARVLDLFAGTGALGLEALSRGADHVTFVDNGPKSQALIRANAERARVTDRVEIRRGDATRLGGNGGQPHGLVFLDPPYARRMGEKAVISALDGGWIAPDAMIVWEESRPPDIPAPLVLIDQRKYGDSIISLVRVPAGASVSSF</sequence>
<accession>A0A3M0MFJ3</accession>
<keyword evidence="2 3" id="KW-0808">Transferase</keyword>
<dbReference type="PANTHER" id="PTHR43542:SF1">
    <property type="entry name" value="METHYLTRANSFERASE"/>
    <property type="match status" value="1"/>
</dbReference>
<gene>
    <name evidence="3" type="primary">rsmD</name>
    <name evidence="3" type="ORF">C9E81_14530</name>
</gene>
<dbReference type="OrthoDB" id="9803017at2"/>
<protein>
    <submittedName>
        <fullName evidence="3">16S rRNA (Guanine(966)-N(2))-methyltransferase RsmD</fullName>
        <ecNumber evidence="3">2.1.1.171</ecNumber>
    </submittedName>
</protein>
<evidence type="ECO:0000313" key="3">
    <source>
        <dbReference type="EMBL" id="RMC34360.1"/>
    </source>
</evidence>
<keyword evidence="1 3" id="KW-0489">Methyltransferase</keyword>
<dbReference type="InterPro" id="IPR029063">
    <property type="entry name" value="SAM-dependent_MTases_sf"/>
</dbReference>
<evidence type="ECO:0000313" key="4">
    <source>
        <dbReference type="Proteomes" id="UP000273516"/>
    </source>
</evidence>
<name>A0A3M0MFJ3_9RHOB</name>
<dbReference type="NCBIfam" id="TIGR00095">
    <property type="entry name" value="16S rRNA (guanine(966)-N(2))-methyltransferase RsmD"/>
    <property type="match status" value="1"/>
</dbReference>
<dbReference type="Proteomes" id="UP000273516">
    <property type="component" value="Unassembled WGS sequence"/>
</dbReference>
<dbReference type="InterPro" id="IPR004398">
    <property type="entry name" value="RNA_MeTrfase_RsmD"/>
</dbReference>
<dbReference type="PANTHER" id="PTHR43542">
    <property type="entry name" value="METHYLTRANSFERASE"/>
    <property type="match status" value="1"/>
</dbReference>
<evidence type="ECO:0000256" key="2">
    <source>
        <dbReference type="ARBA" id="ARBA00022679"/>
    </source>
</evidence>
<dbReference type="SUPFAM" id="SSF53335">
    <property type="entry name" value="S-adenosyl-L-methionine-dependent methyltransferases"/>
    <property type="match status" value="1"/>
</dbReference>
<keyword evidence="4" id="KW-1185">Reference proteome</keyword>
<dbReference type="CDD" id="cd02440">
    <property type="entry name" value="AdoMet_MTases"/>
    <property type="match status" value="1"/>
</dbReference>
<evidence type="ECO:0000256" key="1">
    <source>
        <dbReference type="ARBA" id="ARBA00022603"/>
    </source>
</evidence>
<dbReference type="EC" id="2.1.1.171" evidence="3"/>
<dbReference type="Gene3D" id="3.40.50.150">
    <property type="entry name" value="Vaccinia Virus protein VP39"/>
    <property type="match status" value="1"/>
</dbReference>
<reference evidence="3 4" key="1">
    <citation type="submission" date="2018-07" db="EMBL/GenBank/DDBJ databases">
        <authorList>
            <person name="Zhang Y."/>
            <person name="Wang L."/>
            <person name="Ma S."/>
        </authorList>
    </citation>
    <scope>NUCLEOTIDE SEQUENCE [LARGE SCALE GENOMIC DNA]</scope>
    <source>
        <strain evidence="3 4">4-2</strain>
    </source>
</reference>
<dbReference type="AlphaFoldDB" id="A0A3M0MFJ3"/>
<dbReference type="RefSeq" id="WP_122113071.1">
    <property type="nucleotide sequence ID" value="NZ_QOKZ01000005.1"/>
</dbReference>